<organism evidence="2 3">
    <name type="scientific">Algibacter luteus</name>
    <dbReference type="NCBI Taxonomy" id="1178825"/>
    <lineage>
        <taxon>Bacteria</taxon>
        <taxon>Pseudomonadati</taxon>
        <taxon>Bacteroidota</taxon>
        <taxon>Flavobacteriia</taxon>
        <taxon>Flavobacteriales</taxon>
        <taxon>Flavobacteriaceae</taxon>
        <taxon>Algibacter</taxon>
    </lineage>
</organism>
<dbReference type="eggNOG" id="ENOG502Z9DW">
    <property type="taxonomic scope" value="Bacteria"/>
</dbReference>
<evidence type="ECO:0000313" key="2">
    <source>
        <dbReference type="EMBL" id="SHI29076.1"/>
    </source>
</evidence>
<dbReference type="PROSITE" id="PS51257">
    <property type="entry name" value="PROKAR_LIPOPROTEIN"/>
    <property type="match status" value="1"/>
</dbReference>
<protein>
    <recommendedName>
        <fullName evidence="4">Lipocalin-like domain-containing protein</fullName>
    </recommendedName>
</protein>
<proteinExistence type="predicted"/>
<keyword evidence="3" id="KW-1185">Reference proteome</keyword>
<feature type="chain" id="PRO_5009915520" description="Lipocalin-like domain-containing protein" evidence="1">
    <location>
        <begin position="21"/>
        <end position="357"/>
    </location>
</feature>
<sequence>MRKSFYKSVLVLFFVSLAFASCRTEESELIESPPEDVLVASSTVTRLMQNVSINDGSIDNIIDYANCFNIKLPVKVNANGQEITINYENDYKKIEYIFDDSDDDVDTISITYPIQIILKDFSEVVINNNTELLSYSSNCNGENEYDEDIECLDFNYPISAFIFNSNDEIIYTLQITNDSEIFNLIQNLDNFDFVSLRFPLTLTIYDGTELIINDLNQLETTIEAYKDSCDEDDDYDFNDDDCNDCNPLQLIDILTNCSDWTVDKLKRYGNDYDDVYDGYTFNFQKDGTVSVYYSGGSAYGTWTASGAGNNITVTIDIPDLPYCNNDWILHEISEYSETKIDLRVGSYSRLRYENICN</sequence>
<dbReference type="STRING" id="1178825.SAMN05216261_0037"/>
<dbReference type="EMBL" id="FQYK01000001">
    <property type="protein sequence ID" value="SHI29076.1"/>
    <property type="molecule type" value="Genomic_DNA"/>
</dbReference>
<evidence type="ECO:0008006" key="4">
    <source>
        <dbReference type="Google" id="ProtNLM"/>
    </source>
</evidence>
<evidence type="ECO:0000256" key="1">
    <source>
        <dbReference type="SAM" id="SignalP"/>
    </source>
</evidence>
<accession>A0A1M5ZY48</accession>
<name>A0A1M5ZY48_9FLAO</name>
<evidence type="ECO:0000313" key="3">
    <source>
        <dbReference type="Proteomes" id="UP000184396"/>
    </source>
</evidence>
<gene>
    <name evidence="2" type="ORF">SAMN05216261_0037</name>
</gene>
<keyword evidence="1" id="KW-0732">Signal</keyword>
<reference evidence="2 3" key="1">
    <citation type="submission" date="2016-11" db="EMBL/GenBank/DDBJ databases">
        <authorList>
            <person name="Jaros S."/>
            <person name="Januszkiewicz K."/>
            <person name="Wedrychowicz H."/>
        </authorList>
    </citation>
    <scope>NUCLEOTIDE SEQUENCE [LARGE SCALE GENOMIC DNA]</scope>
    <source>
        <strain evidence="2 3">CGMCC 1.12213</strain>
    </source>
</reference>
<dbReference type="Proteomes" id="UP000184396">
    <property type="component" value="Unassembled WGS sequence"/>
</dbReference>
<dbReference type="AlphaFoldDB" id="A0A1M5ZY48"/>
<dbReference type="RefSeq" id="WP_019387124.1">
    <property type="nucleotide sequence ID" value="NZ_ALIH01000004.1"/>
</dbReference>
<dbReference type="OrthoDB" id="832379at2"/>
<feature type="signal peptide" evidence="1">
    <location>
        <begin position="1"/>
        <end position="20"/>
    </location>
</feature>